<evidence type="ECO:0000313" key="2">
    <source>
        <dbReference type="Proteomes" id="UP001225134"/>
    </source>
</evidence>
<gene>
    <name evidence="1" type="ORF">QQA45_06825</name>
</gene>
<dbReference type="EMBL" id="JASSPP010000014">
    <property type="protein sequence ID" value="MDK9581191.1"/>
    <property type="molecule type" value="Genomic_DNA"/>
</dbReference>
<keyword evidence="2" id="KW-1185">Reference proteome</keyword>
<reference evidence="1 2" key="1">
    <citation type="submission" date="2023-06" db="EMBL/GenBank/DDBJ databases">
        <title>Antibody response to the Sneathia vaginalis cytopathogenic toxin A during pregnancy.</title>
        <authorList>
            <person name="Mccoy Z.T."/>
            <person name="Serrano M.G."/>
            <person name="Spaine K."/>
            <person name="Edwards D.J."/>
            <person name="Buck G.A."/>
            <person name="Jefferson K."/>
        </authorList>
    </citation>
    <scope>NUCLEOTIDE SEQUENCE [LARGE SCALE GENOMIC DNA]</scope>
    <source>
        <strain evidence="1 2">CCUG 42621</strain>
    </source>
</reference>
<organism evidence="1 2">
    <name type="scientific">Sneathia sanguinegens</name>
    <dbReference type="NCBI Taxonomy" id="40543"/>
    <lineage>
        <taxon>Bacteria</taxon>
        <taxon>Fusobacteriati</taxon>
        <taxon>Fusobacteriota</taxon>
        <taxon>Fusobacteriia</taxon>
        <taxon>Fusobacteriales</taxon>
        <taxon>Leptotrichiaceae</taxon>
        <taxon>Sneathia</taxon>
    </lineage>
</organism>
<accession>A0ABT7HKY0</accession>
<protein>
    <submittedName>
        <fullName evidence="1">Uncharacterized protein</fullName>
    </submittedName>
</protein>
<dbReference type="RefSeq" id="WP_285153577.1">
    <property type="nucleotide sequence ID" value="NZ_JASSPP010000014.1"/>
</dbReference>
<dbReference type="Proteomes" id="UP001225134">
    <property type="component" value="Unassembled WGS sequence"/>
</dbReference>
<comment type="caution">
    <text evidence="1">The sequence shown here is derived from an EMBL/GenBank/DDBJ whole genome shotgun (WGS) entry which is preliminary data.</text>
</comment>
<evidence type="ECO:0000313" key="1">
    <source>
        <dbReference type="EMBL" id="MDK9581191.1"/>
    </source>
</evidence>
<name>A0ABT7HKY0_9FUSO</name>
<proteinExistence type="predicted"/>
<sequence length="52" mass="6118">MLKLANINLDVNLIEEDKIYNKLLHLKWANDYISLIKELASKKLSHLLRSKI</sequence>